<keyword evidence="2" id="KW-1133">Transmembrane helix</keyword>
<gene>
    <name evidence="4" type="ORF">BG261_05015</name>
</gene>
<dbReference type="RefSeq" id="WP_070792684.1">
    <property type="nucleotide sequence ID" value="NZ_MKIR01000022.1"/>
</dbReference>
<keyword evidence="2" id="KW-0812">Transmembrane</keyword>
<sequence>MKDKRYKKFIFIGVILTLFIFLIVKIYSTAHQTGESVKLDYYEIRVDKVVKSQGTDYTKPKNGKEFAVVTVTLTNNGKKSVKYNPLDFVLRTEKGDDINANLNVDGIDILEAGTLKKGEKITGNLVGEVKKGTRLQLVYKTNTEQEVVIDLQ</sequence>
<proteinExistence type="predicted"/>
<dbReference type="Gene3D" id="2.60.40.1240">
    <property type="match status" value="1"/>
</dbReference>
<reference evidence="5" key="1">
    <citation type="submission" date="2016-09" db="EMBL/GenBank/DDBJ databases">
        <title>Draft genome sequence of a novel species of the family Streptococcaceae isolated from flowers.</title>
        <authorList>
            <person name="Chuah L.-O."/>
            <person name="Yap K.-P."/>
            <person name="Thong K.L."/>
            <person name="Liong M.T."/>
            <person name="Ahmad R."/>
            <person name="Rusul G."/>
        </authorList>
    </citation>
    <scope>NUCLEOTIDE SEQUENCE [LARGE SCALE GENOMIC DNA]</scope>
    <source>
        <strain evidence="5">DF1</strain>
    </source>
</reference>
<dbReference type="AlphaFoldDB" id="A0A1E8GM03"/>
<organism evidence="4 5">
    <name type="scientific">Floricoccus tropicus</name>
    <dbReference type="NCBI Taxonomy" id="1859473"/>
    <lineage>
        <taxon>Bacteria</taxon>
        <taxon>Bacillati</taxon>
        <taxon>Bacillota</taxon>
        <taxon>Bacilli</taxon>
        <taxon>Lactobacillales</taxon>
        <taxon>Streptococcaceae</taxon>
        <taxon>Floricoccus</taxon>
    </lineage>
</organism>
<evidence type="ECO:0000256" key="1">
    <source>
        <dbReference type="ARBA" id="ARBA00022729"/>
    </source>
</evidence>
<accession>A0A1E8GM03</accession>
<dbReference type="STRING" id="1859473.BG261_05015"/>
<dbReference type="Pfam" id="PF11611">
    <property type="entry name" value="DUF4352"/>
    <property type="match status" value="1"/>
</dbReference>
<evidence type="ECO:0000313" key="4">
    <source>
        <dbReference type="EMBL" id="OFI49026.1"/>
    </source>
</evidence>
<name>A0A1E8GM03_9LACT</name>
<keyword evidence="2" id="KW-0472">Membrane</keyword>
<evidence type="ECO:0000313" key="5">
    <source>
        <dbReference type="Proteomes" id="UP000178622"/>
    </source>
</evidence>
<keyword evidence="1" id="KW-0732">Signal</keyword>
<dbReference type="InterPro" id="IPR029051">
    <property type="entry name" value="DUF4352"/>
</dbReference>
<feature type="domain" description="DUF4352" evidence="3">
    <location>
        <begin position="32"/>
        <end position="142"/>
    </location>
</feature>
<feature type="transmembrane region" description="Helical" evidence="2">
    <location>
        <begin position="9"/>
        <end position="28"/>
    </location>
</feature>
<protein>
    <recommendedName>
        <fullName evidence="3">DUF4352 domain-containing protein</fullName>
    </recommendedName>
</protein>
<comment type="caution">
    <text evidence="4">The sequence shown here is derived from an EMBL/GenBank/DDBJ whole genome shotgun (WGS) entry which is preliminary data.</text>
</comment>
<dbReference type="OrthoDB" id="2136626at2"/>
<evidence type="ECO:0000259" key="3">
    <source>
        <dbReference type="Pfam" id="PF11611"/>
    </source>
</evidence>
<evidence type="ECO:0000256" key="2">
    <source>
        <dbReference type="SAM" id="Phobius"/>
    </source>
</evidence>
<dbReference type="InterPro" id="IPR029050">
    <property type="entry name" value="Immunoprotect_excell_Ig-like"/>
</dbReference>
<dbReference type="Proteomes" id="UP000178622">
    <property type="component" value="Unassembled WGS sequence"/>
</dbReference>
<keyword evidence="5" id="KW-1185">Reference proteome</keyword>
<dbReference type="EMBL" id="MKIR01000022">
    <property type="protein sequence ID" value="OFI49026.1"/>
    <property type="molecule type" value="Genomic_DNA"/>
</dbReference>